<evidence type="ECO:0000313" key="5">
    <source>
        <dbReference type="EMBL" id="QNQ09855.1"/>
    </source>
</evidence>
<keyword evidence="2" id="KW-0238">DNA-binding</keyword>
<evidence type="ECO:0000256" key="1">
    <source>
        <dbReference type="ARBA" id="ARBA00023015"/>
    </source>
</evidence>
<feature type="domain" description="HTH gntR-type" evidence="4">
    <location>
        <begin position="24"/>
        <end position="91"/>
    </location>
</feature>
<dbReference type="Gene3D" id="1.10.10.10">
    <property type="entry name" value="Winged helix-like DNA-binding domain superfamily/Winged helix DNA-binding domain"/>
    <property type="match status" value="1"/>
</dbReference>
<dbReference type="Proteomes" id="UP000516148">
    <property type="component" value="Chromosome"/>
</dbReference>
<keyword evidence="1" id="KW-0805">Transcription regulation</keyword>
<dbReference type="EMBL" id="CP061038">
    <property type="protein sequence ID" value="QNQ09855.1"/>
    <property type="molecule type" value="Genomic_DNA"/>
</dbReference>
<dbReference type="SUPFAM" id="SSF48008">
    <property type="entry name" value="GntR ligand-binding domain-like"/>
    <property type="match status" value="1"/>
</dbReference>
<dbReference type="InterPro" id="IPR036390">
    <property type="entry name" value="WH_DNA-bd_sf"/>
</dbReference>
<organism evidence="5 6">
    <name type="scientific">Sphingomonas alpina</name>
    <dbReference type="NCBI Taxonomy" id="653931"/>
    <lineage>
        <taxon>Bacteria</taxon>
        <taxon>Pseudomonadati</taxon>
        <taxon>Pseudomonadota</taxon>
        <taxon>Alphaproteobacteria</taxon>
        <taxon>Sphingomonadales</taxon>
        <taxon>Sphingomonadaceae</taxon>
        <taxon>Sphingomonas</taxon>
    </lineage>
</organism>
<sequence length="266" mass="30319">MPTDLPSVATFTAPALSGFVDVERNPTQAVHYWLRRDIVRGVFRPMERLKIAELVDFYKVGHSPVREAILLLTTGGLVVHEHQKGHRVAPVSLADYTDLVGVYRRIYRLMLKMALDHGDDAWEEAVVVQLHRSLKVPKLFDSPEHRETWQLAYGGLHHTLLSGCGSPLLMRIWTDLGNRIERYINLFADYDVDLGLDHHSKHREIVDALVKRDAPRLETLVRDFFEMGTSFHQTVTNTLATVEQDDIAEDDEAVAATPKRGRPRKK</sequence>
<gene>
    <name evidence="5" type="ORF">H3Z74_00925</name>
</gene>
<dbReference type="Pfam" id="PF00392">
    <property type="entry name" value="GntR"/>
    <property type="match status" value="1"/>
</dbReference>
<evidence type="ECO:0000313" key="6">
    <source>
        <dbReference type="Proteomes" id="UP000516148"/>
    </source>
</evidence>
<dbReference type="InterPro" id="IPR036388">
    <property type="entry name" value="WH-like_DNA-bd_sf"/>
</dbReference>
<dbReference type="InterPro" id="IPR011711">
    <property type="entry name" value="GntR_C"/>
</dbReference>
<accession>A0A7H0LJK2</accession>
<name>A0A7H0LJK2_9SPHN</name>
<keyword evidence="6" id="KW-1185">Reference proteome</keyword>
<dbReference type="RefSeq" id="WP_187762164.1">
    <property type="nucleotide sequence ID" value="NZ_CP061038.1"/>
</dbReference>
<keyword evidence="3" id="KW-0804">Transcription</keyword>
<dbReference type="PROSITE" id="PS50949">
    <property type="entry name" value="HTH_GNTR"/>
    <property type="match status" value="1"/>
</dbReference>
<dbReference type="PANTHER" id="PTHR43537:SF20">
    <property type="entry name" value="HTH-TYPE TRANSCRIPTIONAL REPRESSOR GLAR"/>
    <property type="match status" value="1"/>
</dbReference>
<reference evidence="5 6" key="1">
    <citation type="submission" date="2020-09" db="EMBL/GenBank/DDBJ databases">
        <title>Sphingomonas sp., a new species isolated from pork steak.</title>
        <authorList>
            <person name="Heidler von Heilborn D."/>
        </authorList>
    </citation>
    <scope>NUCLEOTIDE SEQUENCE [LARGE SCALE GENOMIC DNA]</scope>
    <source>
        <strain evidence="6">S8-3T</strain>
    </source>
</reference>
<dbReference type="Pfam" id="PF07729">
    <property type="entry name" value="FCD"/>
    <property type="match status" value="1"/>
</dbReference>
<dbReference type="InterPro" id="IPR008920">
    <property type="entry name" value="TF_FadR/GntR_C"/>
</dbReference>
<dbReference type="AlphaFoldDB" id="A0A7H0LJK2"/>
<protein>
    <submittedName>
        <fullName evidence="5">GntR family transcriptional regulator</fullName>
    </submittedName>
</protein>
<dbReference type="GO" id="GO:0003677">
    <property type="term" value="F:DNA binding"/>
    <property type="evidence" value="ECO:0007669"/>
    <property type="project" value="UniProtKB-KW"/>
</dbReference>
<dbReference type="InterPro" id="IPR000524">
    <property type="entry name" value="Tscrpt_reg_HTH_GntR"/>
</dbReference>
<evidence type="ECO:0000256" key="2">
    <source>
        <dbReference type="ARBA" id="ARBA00023125"/>
    </source>
</evidence>
<evidence type="ECO:0000256" key="3">
    <source>
        <dbReference type="ARBA" id="ARBA00023163"/>
    </source>
</evidence>
<dbReference type="SUPFAM" id="SSF46785">
    <property type="entry name" value="Winged helix' DNA-binding domain"/>
    <property type="match status" value="1"/>
</dbReference>
<proteinExistence type="predicted"/>
<dbReference type="Gene3D" id="1.20.120.530">
    <property type="entry name" value="GntR ligand-binding domain-like"/>
    <property type="match status" value="1"/>
</dbReference>
<dbReference type="SMART" id="SM00345">
    <property type="entry name" value="HTH_GNTR"/>
    <property type="match status" value="1"/>
</dbReference>
<evidence type="ECO:0000259" key="4">
    <source>
        <dbReference type="PROSITE" id="PS50949"/>
    </source>
</evidence>
<dbReference type="SMART" id="SM00895">
    <property type="entry name" value="FCD"/>
    <property type="match status" value="1"/>
</dbReference>
<dbReference type="GO" id="GO:0003700">
    <property type="term" value="F:DNA-binding transcription factor activity"/>
    <property type="evidence" value="ECO:0007669"/>
    <property type="project" value="InterPro"/>
</dbReference>
<dbReference type="PANTHER" id="PTHR43537">
    <property type="entry name" value="TRANSCRIPTIONAL REGULATOR, GNTR FAMILY"/>
    <property type="match status" value="1"/>
</dbReference>
<dbReference type="KEGG" id="spap:H3Z74_00925"/>